<evidence type="ECO:0000313" key="2">
    <source>
        <dbReference type="Proteomes" id="UP000595823"/>
    </source>
</evidence>
<evidence type="ECO:0000313" key="1">
    <source>
        <dbReference type="EMBL" id="QQK78312.1"/>
    </source>
</evidence>
<name>A0A7T6Z7V5_9BACI</name>
<keyword evidence="2" id="KW-1185">Reference proteome</keyword>
<organism evidence="1 2">
    <name type="scientific">Salicibibacter cibarius</name>
    <dbReference type="NCBI Taxonomy" id="2743000"/>
    <lineage>
        <taxon>Bacteria</taxon>
        <taxon>Bacillati</taxon>
        <taxon>Bacillota</taxon>
        <taxon>Bacilli</taxon>
        <taxon>Bacillales</taxon>
        <taxon>Bacillaceae</taxon>
        <taxon>Salicibibacter</taxon>
    </lineage>
</organism>
<sequence>MDELYQGYEDFRSKGEPKERKEKSLCHEFASIVHGKGKEQVEKGTCSVDLTRDFHVTIEGKDASSVLVAHLSFGELDNKGNALNLSEVTVLETEVFPFSKALLQQELTVSAIHNHWIYTDPTILYIHVQSVEPPINFAKKMAKAFSALKSFPVSSG</sequence>
<reference evidence="1 2" key="1">
    <citation type="submission" date="2020-06" db="EMBL/GenBank/DDBJ databases">
        <title>Genomic analysis of Salicibibacter sp. NKC5-3.</title>
        <authorList>
            <person name="Oh Y.J."/>
        </authorList>
    </citation>
    <scope>NUCLEOTIDE SEQUENCE [LARGE SCALE GENOMIC DNA]</scope>
    <source>
        <strain evidence="1 2">NKC5-3</strain>
    </source>
</reference>
<accession>A0A7T6Z7V5</accession>
<proteinExistence type="predicted"/>
<dbReference type="Pfam" id="PF07485">
    <property type="entry name" value="DUF1529"/>
    <property type="match status" value="1"/>
</dbReference>
<dbReference type="InterPro" id="IPR011094">
    <property type="entry name" value="Uncharacterised_LppY/LpqO"/>
</dbReference>
<dbReference type="Proteomes" id="UP000595823">
    <property type="component" value="Chromosome"/>
</dbReference>
<dbReference type="EMBL" id="CP054705">
    <property type="protein sequence ID" value="QQK78312.1"/>
    <property type="molecule type" value="Genomic_DNA"/>
</dbReference>
<protein>
    <submittedName>
        <fullName evidence="1">DUF1259 domain-containing protein</fullName>
    </submittedName>
</protein>
<dbReference type="KEGG" id="scia:HUG15_12395"/>
<gene>
    <name evidence="1" type="ORF">HUG15_12395</name>
</gene>
<dbReference type="AlphaFoldDB" id="A0A7T6Z7V5"/>